<dbReference type="InterPro" id="IPR054708">
    <property type="entry name" value="MTPAP-like_central"/>
</dbReference>
<evidence type="ECO:0000259" key="1">
    <source>
        <dbReference type="Pfam" id="PF22600"/>
    </source>
</evidence>
<proteinExistence type="predicted"/>
<sequence>LHEEIMDFFSFMSPRPEEEAMRRDVVNRIESVIKDLWPTAQVPIIKLTDHETKVKVDISFNVETAVKAAQFIKSYLKTWFSSRLVTLGRIVKVSPEVLAYREWIIKTWGAKKCTKLENNGKSAFLFLDSVYALYLENMCLPENITIPPTDCQFYHENPPPIAIVHRHTTQAAQFPQQTKPPSPLFTHVHHTQVGGPLCHQYAQRSYSQGSLEPHKFGSKHSQAGSLQCHNPSQGNFSLQHRLVHQAHNIVSCFRTQPQYNRNTWRRRKKAVV</sequence>
<dbReference type="PANTHER" id="PTHR23092">
    <property type="entry name" value="POLY(A) RNA POLYMERASE"/>
    <property type="match status" value="1"/>
</dbReference>
<organism evidence="2 3">
    <name type="scientific">Xenoophorus captivus</name>
    <dbReference type="NCBI Taxonomy" id="1517983"/>
    <lineage>
        <taxon>Eukaryota</taxon>
        <taxon>Metazoa</taxon>
        <taxon>Chordata</taxon>
        <taxon>Craniata</taxon>
        <taxon>Vertebrata</taxon>
        <taxon>Euteleostomi</taxon>
        <taxon>Actinopterygii</taxon>
        <taxon>Neopterygii</taxon>
        <taxon>Teleostei</taxon>
        <taxon>Neoteleostei</taxon>
        <taxon>Acanthomorphata</taxon>
        <taxon>Ovalentaria</taxon>
        <taxon>Atherinomorphae</taxon>
        <taxon>Cyprinodontiformes</taxon>
        <taxon>Goodeidae</taxon>
        <taxon>Xenoophorus</taxon>
    </lineage>
</organism>
<dbReference type="EMBL" id="JAHRIN010053752">
    <property type="protein sequence ID" value="MEQ2210594.1"/>
    <property type="molecule type" value="Genomic_DNA"/>
</dbReference>
<protein>
    <recommendedName>
        <fullName evidence="1">Poly(A) RNA polymerase mitochondrial-like central palm domain-containing protein</fullName>
    </recommendedName>
</protein>
<dbReference type="PANTHER" id="PTHR23092:SF24">
    <property type="entry name" value="TERMINAL NUCLEOTIDYLTRANSFERASE 4A"/>
    <property type="match status" value="1"/>
</dbReference>
<reference evidence="2 3" key="1">
    <citation type="submission" date="2021-06" db="EMBL/GenBank/DDBJ databases">
        <authorList>
            <person name="Palmer J.M."/>
        </authorList>
    </citation>
    <scope>NUCLEOTIDE SEQUENCE [LARGE SCALE GENOMIC DNA]</scope>
    <source>
        <strain evidence="2 3">XC_2019</strain>
        <tissue evidence="2">Muscle</tissue>
    </source>
</reference>
<dbReference type="Proteomes" id="UP001434883">
    <property type="component" value="Unassembled WGS sequence"/>
</dbReference>
<evidence type="ECO:0000313" key="3">
    <source>
        <dbReference type="Proteomes" id="UP001434883"/>
    </source>
</evidence>
<dbReference type="InterPro" id="IPR043519">
    <property type="entry name" value="NT_sf"/>
</dbReference>
<feature type="non-terminal residue" evidence="2">
    <location>
        <position position="1"/>
    </location>
</feature>
<comment type="caution">
    <text evidence="2">The sequence shown here is derived from an EMBL/GenBank/DDBJ whole genome shotgun (WGS) entry which is preliminary data.</text>
</comment>
<dbReference type="InterPro" id="IPR045862">
    <property type="entry name" value="Trf4-like"/>
</dbReference>
<dbReference type="Gene3D" id="3.30.460.10">
    <property type="entry name" value="Beta Polymerase, domain 2"/>
    <property type="match status" value="1"/>
</dbReference>
<accession>A0ABV0RQX8</accession>
<gene>
    <name evidence="2" type="ORF">XENOCAPTIV_016085</name>
</gene>
<dbReference type="SUPFAM" id="SSF81301">
    <property type="entry name" value="Nucleotidyltransferase"/>
    <property type="match status" value="1"/>
</dbReference>
<keyword evidence="3" id="KW-1185">Reference proteome</keyword>
<evidence type="ECO:0000313" key="2">
    <source>
        <dbReference type="EMBL" id="MEQ2210594.1"/>
    </source>
</evidence>
<feature type="domain" description="Poly(A) RNA polymerase mitochondrial-like central palm" evidence="1">
    <location>
        <begin position="38"/>
        <end position="76"/>
    </location>
</feature>
<dbReference type="Pfam" id="PF22600">
    <property type="entry name" value="MTPAP-like_central"/>
    <property type="match status" value="1"/>
</dbReference>
<name>A0ABV0RQX8_9TELE</name>